<protein>
    <submittedName>
        <fullName evidence="1">Uncharacterized protein</fullName>
    </submittedName>
</protein>
<accession>A0A6C0E2T5</accession>
<evidence type="ECO:0000313" key="1">
    <source>
        <dbReference type="EMBL" id="QHT21715.1"/>
    </source>
</evidence>
<reference evidence="1" key="1">
    <citation type="journal article" date="2020" name="Nature">
        <title>Giant virus diversity and host interactions through global metagenomics.</title>
        <authorList>
            <person name="Schulz F."/>
            <person name="Roux S."/>
            <person name="Paez-Espino D."/>
            <person name="Jungbluth S."/>
            <person name="Walsh D.A."/>
            <person name="Denef V.J."/>
            <person name="McMahon K.D."/>
            <person name="Konstantinidis K.T."/>
            <person name="Eloe-Fadrosh E.A."/>
            <person name="Kyrpides N.C."/>
            <person name="Woyke T."/>
        </authorList>
    </citation>
    <scope>NUCLEOTIDE SEQUENCE</scope>
    <source>
        <strain evidence="1">GVMAG-M-3300023179-103</strain>
    </source>
</reference>
<organism evidence="1">
    <name type="scientific">viral metagenome</name>
    <dbReference type="NCBI Taxonomy" id="1070528"/>
    <lineage>
        <taxon>unclassified sequences</taxon>
        <taxon>metagenomes</taxon>
        <taxon>organismal metagenomes</taxon>
    </lineage>
</organism>
<dbReference type="AlphaFoldDB" id="A0A6C0E2T5"/>
<sequence>MNQCGCILQKIIDVAISIKKEYDIIKELKIMNLEELPVYENSTDSMNSSIERMLKLWKNEIPIQHTLKISLLENLNMKLNKFFKILSKFKIWSDGLLNEKKVSCTFSCVKKIVKDTPSSIKKELSDVFEEINPMIGTIINLEKTIFGSALRIKHPVLQMAWMMIGENQLCDTAVSKTFLIESLIALLAKEEEQVTENDIKNICNMVDKIDTMPGLKSDNLISIFELDMIEVTDENCGSVRNLIENPSYKKNLTPKSLMAFAMSLSSLPVSVPVSLPPIKVKPRAPKI</sequence>
<name>A0A6C0E2T5_9ZZZZ</name>
<dbReference type="EMBL" id="MN739696">
    <property type="protein sequence ID" value="QHT21715.1"/>
    <property type="molecule type" value="Genomic_DNA"/>
</dbReference>
<proteinExistence type="predicted"/>